<protein>
    <recommendedName>
        <fullName evidence="4">AB hydrolase-1 domain-containing protein</fullName>
    </recommendedName>
</protein>
<gene>
    <name evidence="5" type="ORF">B0J11DRAFT_614991</name>
</gene>
<dbReference type="GO" id="GO:0016787">
    <property type="term" value="F:hydrolase activity"/>
    <property type="evidence" value="ECO:0007669"/>
    <property type="project" value="UniProtKB-KW"/>
</dbReference>
<dbReference type="PANTHER" id="PTHR43248:SF25">
    <property type="entry name" value="AB HYDROLASE-1 DOMAIN-CONTAINING PROTEIN-RELATED"/>
    <property type="match status" value="1"/>
</dbReference>
<dbReference type="InterPro" id="IPR000073">
    <property type="entry name" value="AB_hydrolase_1"/>
</dbReference>
<keyword evidence="2" id="KW-0378">Hydrolase</keyword>
<keyword evidence="3" id="KW-0732">Signal</keyword>
<dbReference type="InterPro" id="IPR029058">
    <property type="entry name" value="AB_hydrolase_fold"/>
</dbReference>
<dbReference type="OrthoDB" id="425534at2759"/>
<comment type="caution">
    <text evidence="5">The sequence shown here is derived from an EMBL/GenBank/DDBJ whole genome shotgun (WGS) entry which is preliminary data.</text>
</comment>
<organism evidence="5 6">
    <name type="scientific">Dendryphion nanum</name>
    <dbReference type="NCBI Taxonomy" id="256645"/>
    <lineage>
        <taxon>Eukaryota</taxon>
        <taxon>Fungi</taxon>
        <taxon>Dikarya</taxon>
        <taxon>Ascomycota</taxon>
        <taxon>Pezizomycotina</taxon>
        <taxon>Dothideomycetes</taxon>
        <taxon>Pleosporomycetidae</taxon>
        <taxon>Pleosporales</taxon>
        <taxon>Torulaceae</taxon>
        <taxon>Dendryphion</taxon>
    </lineage>
</organism>
<accession>A0A9P9DV64</accession>
<evidence type="ECO:0000313" key="6">
    <source>
        <dbReference type="Proteomes" id="UP000700596"/>
    </source>
</evidence>
<evidence type="ECO:0000256" key="3">
    <source>
        <dbReference type="SAM" id="SignalP"/>
    </source>
</evidence>
<name>A0A9P9DV64_9PLEO</name>
<proteinExistence type="inferred from homology"/>
<dbReference type="InterPro" id="IPR051601">
    <property type="entry name" value="Serine_prot/Carboxylest_S33"/>
</dbReference>
<dbReference type="SUPFAM" id="SSF53474">
    <property type="entry name" value="alpha/beta-Hydrolases"/>
    <property type="match status" value="1"/>
</dbReference>
<dbReference type="Pfam" id="PF00561">
    <property type="entry name" value="Abhydrolase_1"/>
    <property type="match status" value="1"/>
</dbReference>
<evidence type="ECO:0000256" key="2">
    <source>
        <dbReference type="ARBA" id="ARBA00022801"/>
    </source>
</evidence>
<sequence length="565" mass="63861">MVSFRRFVVLFAAFVLGNGDGNDTEHNLNDKRKIRDAFDEAQNLTWNPCYYNKIKFSCAKLIVPLDYADESIGTAEIAFIKADGAPGSPDMLFNPGGPAASGVDDLLNYYGRYREDFGIENGYNIVAFDPRGVKTSTPDLSCPQPISLEIKGDFPTYEEYKVISLAQAKLCNTHHGEGGPGKARYAGTAAVAADMLHFIKKSAESQGQNPDEATLNYYGLSYGAQLGATFAAMYPDKINRMVVDGVPDLESLYKGFELSKQSQADDILQFFFDTCAETSHCDFNNGPEDDSERIQERFMEVLELTSKEDEFVRHSTRWHIYHALYSPERSFPEMAALLKKFAIEFGVFNDSPNSTNKSLSKKENSQLSPRSDYVFVDDWIGPKMEHAFIMINCIDVNQRFKLETDEQWEAFYSAPGQSNFLPREMFQTGAQTCQMYDIQPPPSQNFTGFSPANKIQTSKRILFGQNRYDPVTPGASKSRTLFDQSLLLKLPFSGHCMTPSECSTSVLRRYWDQSKETNLADLVDPKMEGNVVQDFDCTYEKLTNPFSGEEFPQNAKHIRNERFWY</sequence>
<reference evidence="5" key="1">
    <citation type="journal article" date="2021" name="Nat. Commun.">
        <title>Genetic determinants of endophytism in the Arabidopsis root mycobiome.</title>
        <authorList>
            <person name="Mesny F."/>
            <person name="Miyauchi S."/>
            <person name="Thiergart T."/>
            <person name="Pickel B."/>
            <person name="Atanasova L."/>
            <person name="Karlsson M."/>
            <person name="Huettel B."/>
            <person name="Barry K.W."/>
            <person name="Haridas S."/>
            <person name="Chen C."/>
            <person name="Bauer D."/>
            <person name="Andreopoulos W."/>
            <person name="Pangilinan J."/>
            <person name="LaButti K."/>
            <person name="Riley R."/>
            <person name="Lipzen A."/>
            <person name="Clum A."/>
            <person name="Drula E."/>
            <person name="Henrissat B."/>
            <person name="Kohler A."/>
            <person name="Grigoriev I.V."/>
            <person name="Martin F.M."/>
            <person name="Hacquard S."/>
        </authorList>
    </citation>
    <scope>NUCLEOTIDE SEQUENCE</scope>
    <source>
        <strain evidence="5">MPI-CAGE-CH-0243</strain>
    </source>
</reference>
<dbReference type="Gene3D" id="3.40.50.1820">
    <property type="entry name" value="alpha/beta hydrolase"/>
    <property type="match status" value="1"/>
</dbReference>
<feature type="signal peptide" evidence="3">
    <location>
        <begin position="1"/>
        <end position="19"/>
    </location>
</feature>
<feature type="chain" id="PRO_5040233618" description="AB hydrolase-1 domain-containing protein" evidence="3">
    <location>
        <begin position="20"/>
        <end position="565"/>
    </location>
</feature>
<dbReference type="EMBL" id="JAGMWT010000007">
    <property type="protein sequence ID" value="KAH7125639.1"/>
    <property type="molecule type" value="Genomic_DNA"/>
</dbReference>
<keyword evidence="6" id="KW-1185">Reference proteome</keyword>
<dbReference type="AlphaFoldDB" id="A0A9P9DV64"/>
<evidence type="ECO:0000256" key="1">
    <source>
        <dbReference type="ARBA" id="ARBA00010088"/>
    </source>
</evidence>
<feature type="domain" description="AB hydrolase-1" evidence="4">
    <location>
        <begin position="91"/>
        <end position="251"/>
    </location>
</feature>
<comment type="similarity">
    <text evidence="1">Belongs to the peptidase S33 family.</text>
</comment>
<evidence type="ECO:0000259" key="4">
    <source>
        <dbReference type="Pfam" id="PF00561"/>
    </source>
</evidence>
<evidence type="ECO:0000313" key="5">
    <source>
        <dbReference type="EMBL" id="KAH7125639.1"/>
    </source>
</evidence>
<dbReference type="PANTHER" id="PTHR43248">
    <property type="entry name" value="2-SUCCINYL-6-HYDROXY-2,4-CYCLOHEXADIENE-1-CARBOXYLATE SYNTHASE"/>
    <property type="match status" value="1"/>
</dbReference>
<dbReference type="Proteomes" id="UP000700596">
    <property type="component" value="Unassembled WGS sequence"/>
</dbReference>